<dbReference type="OrthoDB" id="3222at2759"/>
<keyword evidence="5 8" id="KW-1133">Transmembrane helix</keyword>
<reference evidence="9 10" key="1">
    <citation type="submission" date="2020-03" db="EMBL/GenBank/DDBJ databases">
        <title>Dissostichus mawsoni Genome sequencing and assembly.</title>
        <authorList>
            <person name="Park H."/>
        </authorList>
    </citation>
    <scope>NUCLEOTIDE SEQUENCE [LARGE SCALE GENOMIC DNA]</scope>
    <source>
        <strain evidence="9">DM0001</strain>
        <tissue evidence="9">Muscle</tissue>
    </source>
</reference>
<evidence type="ECO:0000313" key="9">
    <source>
        <dbReference type="EMBL" id="KAF3858135.1"/>
    </source>
</evidence>
<feature type="transmembrane region" description="Helical" evidence="8">
    <location>
        <begin position="390"/>
        <end position="408"/>
    </location>
</feature>
<feature type="transmembrane region" description="Helical" evidence="8">
    <location>
        <begin position="322"/>
        <end position="339"/>
    </location>
</feature>
<comment type="similarity">
    <text evidence="2">Belongs to the MIP/aquaporin (TC 1.A.8) family.</text>
</comment>
<dbReference type="InterPro" id="IPR022357">
    <property type="entry name" value="MIP_CS"/>
</dbReference>
<gene>
    <name evidence="9" type="ORF">F7725_011336</name>
</gene>
<dbReference type="GO" id="GO:0015250">
    <property type="term" value="F:water channel activity"/>
    <property type="evidence" value="ECO:0007669"/>
    <property type="project" value="TreeGrafter"/>
</dbReference>
<feature type="region of interest" description="Disordered" evidence="7">
    <location>
        <begin position="24"/>
        <end position="53"/>
    </location>
</feature>
<dbReference type="PANTHER" id="PTHR19139">
    <property type="entry name" value="AQUAPORIN TRANSPORTER"/>
    <property type="match status" value="1"/>
</dbReference>
<dbReference type="GO" id="GO:0015168">
    <property type="term" value="F:glycerol transmembrane transporter activity"/>
    <property type="evidence" value="ECO:0007669"/>
    <property type="project" value="TreeGrafter"/>
</dbReference>
<sequence length="606" mass="65897">MTDWTVPRLLFVLTPPVVLRQSKDQRVVQGGTGRGVGGQGEEEEGGPPTDHYQPRPYICSLPQLFVSTYTFQSSNPQPVTATLPTTMRELKSKDFWRAVLAELVGMTLFIFLSISTVIGNKNISNPDQEVKVSLAFGLAIATLAQSLGHISGAHLNPAVTLGMLASCQISVLKAVMYIVAQMLGSSLASGMCMEHLNGVTPSQGVGIELLSTFQLSLIKGGVMSPAQHPWPLASQYAWDTWQLSATQAVASIPPAPLLGPALILNNFKDHWVYWVGPMCGGVAAALVYDFLLSPKYDDFPDRMKVLVSGPVGDYDVNGGNNANSLGMIIFIFIGLLAAIEDQNNSYPDQEIKVVLAFGLAISMLRSFFYVMVQIFGAVAGSAILNGISPLQGFGVEFLLTLQLFLCVITDKRRAIGLSVVLEHLAGISFTGCSINPARSLGPAIIQESFDDHWVYWAGPMSGGLVASLLYDFLLAPRNEPFREKTRVLFCCGHKKCTSVYLLGPMFGGIAAALIYDFLLYQGTQNFSTQCNNQNKDLLTKYIILHGFPPLKEEYFSAPVNVIITVSVCLLINLLMCIMLLNASMNDNRACGFISLIRLNSSSHRFL</sequence>
<evidence type="ECO:0000313" key="10">
    <source>
        <dbReference type="Proteomes" id="UP000518266"/>
    </source>
</evidence>
<feature type="transmembrane region" description="Helical" evidence="8">
    <location>
        <begin position="95"/>
        <end position="118"/>
    </location>
</feature>
<dbReference type="GO" id="GO:0008519">
    <property type="term" value="F:ammonium channel activity"/>
    <property type="evidence" value="ECO:0007669"/>
    <property type="project" value="TreeGrafter"/>
</dbReference>
<feature type="non-terminal residue" evidence="9">
    <location>
        <position position="1"/>
    </location>
</feature>
<dbReference type="SUPFAM" id="SSF81338">
    <property type="entry name" value="Aquaporin-like"/>
    <property type="match status" value="2"/>
</dbReference>
<dbReference type="GO" id="GO:0003097">
    <property type="term" value="P:renal water transport"/>
    <property type="evidence" value="ECO:0007669"/>
    <property type="project" value="TreeGrafter"/>
</dbReference>
<feature type="transmembrane region" description="Helical" evidence="8">
    <location>
        <begin position="415"/>
        <end position="434"/>
    </location>
</feature>
<evidence type="ECO:0000256" key="6">
    <source>
        <dbReference type="ARBA" id="ARBA00023136"/>
    </source>
</evidence>
<dbReference type="PANTHER" id="PTHR19139:SF161">
    <property type="entry name" value="AQUAPORIN-1"/>
    <property type="match status" value="1"/>
</dbReference>
<dbReference type="GO" id="GO:0006972">
    <property type="term" value="P:hyperosmotic response"/>
    <property type="evidence" value="ECO:0007669"/>
    <property type="project" value="TreeGrafter"/>
</dbReference>
<keyword evidence="6 8" id="KW-0472">Membrane</keyword>
<dbReference type="Proteomes" id="UP000518266">
    <property type="component" value="Unassembled WGS sequence"/>
</dbReference>
<evidence type="ECO:0000256" key="7">
    <source>
        <dbReference type="SAM" id="MobiDB-lite"/>
    </source>
</evidence>
<evidence type="ECO:0000256" key="3">
    <source>
        <dbReference type="ARBA" id="ARBA00022448"/>
    </source>
</evidence>
<feature type="transmembrane region" description="Helical" evidence="8">
    <location>
        <begin position="271"/>
        <end position="291"/>
    </location>
</feature>
<comment type="caution">
    <text evidence="9">The sequence shown here is derived from an EMBL/GenBank/DDBJ whole genome shotgun (WGS) entry which is preliminary data.</text>
</comment>
<feature type="transmembrane region" description="Helical" evidence="8">
    <location>
        <begin position="557"/>
        <end position="580"/>
    </location>
</feature>
<evidence type="ECO:0000256" key="5">
    <source>
        <dbReference type="ARBA" id="ARBA00022989"/>
    </source>
</evidence>
<evidence type="ECO:0000256" key="8">
    <source>
        <dbReference type="SAM" id="Phobius"/>
    </source>
</evidence>
<dbReference type="GO" id="GO:0016020">
    <property type="term" value="C:membrane"/>
    <property type="evidence" value="ECO:0007669"/>
    <property type="project" value="UniProtKB-SubCell"/>
</dbReference>
<feature type="transmembrane region" description="Helical" evidence="8">
    <location>
        <begin position="454"/>
        <end position="475"/>
    </location>
</feature>
<protein>
    <recommendedName>
        <fullName evidence="11">Aquaporin-1</fullName>
    </recommendedName>
</protein>
<proteinExistence type="inferred from homology"/>
<evidence type="ECO:0008006" key="11">
    <source>
        <dbReference type="Google" id="ProtNLM"/>
    </source>
</evidence>
<dbReference type="PRINTS" id="PR00783">
    <property type="entry name" value="MINTRINSICP"/>
</dbReference>
<keyword evidence="3" id="KW-0813">Transport</keyword>
<dbReference type="InterPro" id="IPR000425">
    <property type="entry name" value="MIP"/>
</dbReference>
<name>A0A7J5Z8Q9_DISMA</name>
<comment type="subcellular location">
    <subcellularLocation>
        <location evidence="1">Membrane</location>
        <topology evidence="1">Multi-pass membrane protein</topology>
    </subcellularLocation>
</comment>
<feature type="transmembrane region" description="Helical" evidence="8">
    <location>
        <begin position="130"/>
        <end position="152"/>
    </location>
</feature>
<dbReference type="InterPro" id="IPR034294">
    <property type="entry name" value="Aquaporin_transptr"/>
</dbReference>
<dbReference type="PROSITE" id="PS00221">
    <property type="entry name" value="MIP"/>
    <property type="match status" value="1"/>
</dbReference>
<evidence type="ECO:0000256" key="1">
    <source>
        <dbReference type="ARBA" id="ARBA00004141"/>
    </source>
</evidence>
<dbReference type="PROSITE" id="PS50007">
    <property type="entry name" value="PIPLC_X_DOMAIN"/>
    <property type="match status" value="1"/>
</dbReference>
<evidence type="ECO:0000256" key="2">
    <source>
        <dbReference type="ARBA" id="ARBA00006175"/>
    </source>
</evidence>
<feature type="transmembrane region" description="Helical" evidence="8">
    <location>
        <begin position="351"/>
        <end position="384"/>
    </location>
</feature>
<feature type="transmembrane region" description="Helical" evidence="8">
    <location>
        <begin position="496"/>
        <end position="515"/>
    </location>
</feature>
<dbReference type="Pfam" id="PF00230">
    <property type="entry name" value="MIP"/>
    <property type="match status" value="2"/>
</dbReference>
<keyword evidence="4 8" id="KW-0812">Transmembrane</keyword>
<dbReference type="Gene3D" id="1.20.1080.10">
    <property type="entry name" value="Glycerol uptake facilitator protein"/>
    <property type="match status" value="2"/>
</dbReference>
<organism evidence="9 10">
    <name type="scientific">Dissostichus mawsoni</name>
    <name type="common">Antarctic cod</name>
    <dbReference type="NCBI Taxonomy" id="36200"/>
    <lineage>
        <taxon>Eukaryota</taxon>
        <taxon>Metazoa</taxon>
        <taxon>Chordata</taxon>
        <taxon>Craniata</taxon>
        <taxon>Vertebrata</taxon>
        <taxon>Euteleostomi</taxon>
        <taxon>Actinopterygii</taxon>
        <taxon>Neopterygii</taxon>
        <taxon>Teleostei</taxon>
        <taxon>Neoteleostei</taxon>
        <taxon>Acanthomorphata</taxon>
        <taxon>Eupercaria</taxon>
        <taxon>Perciformes</taxon>
        <taxon>Notothenioidei</taxon>
        <taxon>Nototheniidae</taxon>
        <taxon>Dissostichus</taxon>
    </lineage>
</organism>
<keyword evidence="10" id="KW-1185">Reference proteome</keyword>
<accession>A0A7J5Z8Q9</accession>
<dbReference type="EMBL" id="JAAKFY010000004">
    <property type="protein sequence ID" value="KAF3858135.1"/>
    <property type="molecule type" value="Genomic_DNA"/>
</dbReference>
<dbReference type="InterPro" id="IPR023271">
    <property type="entry name" value="Aquaporin-like"/>
</dbReference>
<feature type="compositionally biased region" description="Gly residues" evidence="7">
    <location>
        <begin position="30"/>
        <end position="39"/>
    </location>
</feature>
<dbReference type="GO" id="GO:0035379">
    <property type="term" value="F:carbon dioxide transmembrane transporter activity"/>
    <property type="evidence" value="ECO:0007669"/>
    <property type="project" value="TreeGrafter"/>
</dbReference>
<evidence type="ECO:0000256" key="4">
    <source>
        <dbReference type="ARBA" id="ARBA00022692"/>
    </source>
</evidence>
<dbReference type="AlphaFoldDB" id="A0A7J5Z8Q9"/>